<dbReference type="AlphaFoldDB" id="A0A2T7EY88"/>
<protein>
    <submittedName>
        <fullName evidence="2">Uncharacterized protein</fullName>
    </submittedName>
</protein>
<gene>
    <name evidence="2" type="ORF">GQ55_2G424400</name>
</gene>
<evidence type="ECO:0000313" key="2">
    <source>
        <dbReference type="EMBL" id="PUZ72802.1"/>
    </source>
</evidence>
<feature type="compositionally biased region" description="Basic and acidic residues" evidence="1">
    <location>
        <begin position="87"/>
        <end position="100"/>
    </location>
</feature>
<sequence>MTHSLLILLNVHGDREQTEHNQINLALGGDVDHGAGAVELGADEPGGVAAHGEAARHPAARVNRVRRHSWRSSLAATGAKGQQRLRRREESERGSGETRGKVKGKTVSSHAL</sequence>
<evidence type="ECO:0000256" key="1">
    <source>
        <dbReference type="SAM" id="MobiDB-lite"/>
    </source>
</evidence>
<keyword evidence="3" id="KW-1185">Reference proteome</keyword>
<proteinExistence type="predicted"/>
<organism evidence="2 3">
    <name type="scientific">Panicum hallii var. hallii</name>
    <dbReference type="NCBI Taxonomy" id="1504633"/>
    <lineage>
        <taxon>Eukaryota</taxon>
        <taxon>Viridiplantae</taxon>
        <taxon>Streptophyta</taxon>
        <taxon>Embryophyta</taxon>
        <taxon>Tracheophyta</taxon>
        <taxon>Spermatophyta</taxon>
        <taxon>Magnoliopsida</taxon>
        <taxon>Liliopsida</taxon>
        <taxon>Poales</taxon>
        <taxon>Poaceae</taxon>
        <taxon>PACMAD clade</taxon>
        <taxon>Panicoideae</taxon>
        <taxon>Panicodae</taxon>
        <taxon>Paniceae</taxon>
        <taxon>Panicinae</taxon>
        <taxon>Panicum</taxon>
        <taxon>Panicum sect. Panicum</taxon>
    </lineage>
</organism>
<evidence type="ECO:0000313" key="3">
    <source>
        <dbReference type="Proteomes" id="UP000244336"/>
    </source>
</evidence>
<name>A0A2T7EY88_9POAL</name>
<dbReference type="Gramene" id="PUZ72802">
    <property type="protein sequence ID" value="PUZ72802"/>
    <property type="gene ID" value="GQ55_2G424400"/>
</dbReference>
<feature type="region of interest" description="Disordered" evidence="1">
    <location>
        <begin position="36"/>
        <end position="112"/>
    </location>
</feature>
<accession>A0A2T7EY88</accession>
<dbReference type="Proteomes" id="UP000244336">
    <property type="component" value="Chromosome 2"/>
</dbReference>
<reference evidence="2 3" key="1">
    <citation type="submission" date="2018-04" db="EMBL/GenBank/DDBJ databases">
        <title>WGS assembly of Panicum hallii var. hallii HAL2.</title>
        <authorList>
            <person name="Lovell J."/>
            <person name="Jenkins J."/>
            <person name="Lowry D."/>
            <person name="Mamidi S."/>
            <person name="Sreedasyam A."/>
            <person name="Weng X."/>
            <person name="Barry K."/>
            <person name="Bonette J."/>
            <person name="Campitelli B."/>
            <person name="Daum C."/>
            <person name="Gordon S."/>
            <person name="Gould B."/>
            <person name="Lipzen A."/>
            <person name="MacQueen A."/>
            <person name="Palacio-Mejia J."/>
            <person name="Plott C."/>
            <person name="Shakirov E."/>
            <person name="Shu S."/>
            <person name="Yoshinaga Y."/>
            <person name="Zane M."/>
            <person name="Rokhsar D."/>
            <person name="Grimwood J."/>
            <person name="Schmutz J."/>
            <person name="Juenger T."/>
        </authorList>
    </citation>
    <scope>NUCLEOTIDE SEQUENCE [LARGE SCALE GENOMIC DNA]</scope>
    <source>
        <strain evidence="3">cv. HAL2</strain>
    </source>
</reference>
<dbReference type="EMBL" id="CM009750">
    <property type="protein sequence ID" value="PUZ72802.1"/>
    <property type="molecule type" value="Genomic_DNA"/>
</dbReference>